<dbReference type="PROSITE" id="PS51177">
    <property type="entry name" value="LUMAZINE_BIND"/>
    <property type="match status" value="2"/>
</dbReference>
<accession>A0A3P3ZNH6</accession>
<dbReference type="EC" id="2.5.1.9" evidence="4"/>
<feature type="domain" description="Lumazine-binding" evidence="9">
    <location>
        <begin position="96"/>
        <end position="192"/>
    </location>
</feature>
<keyword evidence="7 10" id="KW-0808">Transferase</keyword>
<evidence type="ECO:0000256" key="5">
    <source>
        <dbReference type="ARBA" id="ARBA00013950"/>
    </source>
</evidence>
<dbReference type="CDD" id="cd00402">
    <property type="entry name" value="Riboflavin_synthase_like"/>
    <property type="match status" value="1"/>
</dbReference>
<dbReference type="PIRSF" id="PIRSF000498">
    <property type="entry name" value="Riboflavin_syn_A"/>
    <property type="match status" value="1"/>
</dbReference>
<dbReference type="InterPro" id="IPR023366">
    <property type="entry name" value="ATP_synth_asu-like_sf"/>
</dbReference>
<evidence type="ECO:0000256" key="6">
    <source>
        <dbReference type="ARBA" id="ARBA00022619"/>
    </source>
</evidence>
<dbReference type="InterPro" id="IPR001783">
    <property type="entry name" value="Lumazine-bd"/>
</dbReference>
<evidence type="ECO:0000256" key="3">
    <source>
        <dbReference type="ARBA" id="ARBA00004887"/>
    </source>
</evidence>
<gene>
    <name evidence="10" type="primary">ribE</name>
    <name evidence="10" type="ORF">CARN8_2790007</name>
</gene>
<evidence type="ECO:0000256" key="7">
    <source>
        <dbReference type="ARBA" id="ARBA00022679"/>
    </source>
</evidence>
<reference evidence="10" key="1">
    <citation type="submission" date="2018-10" db="EMBL/GenBank/DDBJ databases">
        <authorList>
            <person name="Plewniak F."/>
        </authorList>
    </citation>
    <scope>NUCLEOTIDE SEQUENCE</scope>
</reference>
<organism evidence="10">
    <name type="scientific">mine drainage metagenome</name>
    <dbReference type="NCBI Taxonomy" id="410659"/>
    <lineage>
        <taxon>unclassified sequences</taxon>
        <taxon>metagenomes</taxon>
        <taxon>ecological metagenomes</taxon>
    </lineage>
</organism>
<comment type="pathway">
    <text evidence="3">Cofactor biosynthesis; riboflavin biosynthesis; riboflavin from 2-hydroxy-3-oxobutyl phosphate and 5-amino-6-(D-ribitylamino)uracil: step 2/2.</text>
</comment>
<dbReference type="NCBIfam" id="NF006767">
    <property type="entry name" value="PRK09289.1"/>
    <property type="match status" value="1"/>
</dbReference>
<proteinExistence type="predicted"/>
<evidence type="ECO:0000259" key="9">
    <source>
        <dbReference type="PROSITE" id="PS51177"/>
    </source>
</evidence>
<evidence type="ECO:0000256" key="1">
    <source>
        <dbReference type="ARBA" id="ARBA00000968"/>
    </source>
</evidence>
<comment type="function">
    <text evidence="2">Catalyzes the dismutation of two molecules of 6,7-dimethyl-8-ribityllumazine, resulting in the formation of riboflavin and 5-amino-6-(D-ribitylamino)uracil.</text>
</comment>
<evidence type="ECO:0000313" key="10">
    <source>
        <dbReference type="EMBL" id="VAY88090.1"/>
    </source>
</evidence>
<dbReference type="SUPFAM" id="SSF63380">
    <property type="entry name" value="Riboflavin synthase domain-like"/>
    <property type="match status" value="2"/>
</dbReference>
<dbReference type="PANTHER" id="PTHR21098:SF12">
    <property type="entry name" value="RIBOFLAVIN SYNTHASE"/>
    <property type="match status" value="1"/>
</dbReference>
<dbReference type="Pfam" id="PF00677">
    <property type="entry name" value="Lum_binding"/>
    <property type="match status" value="2"/>
</dbReference>
<dbReference type="NCBIfam" id="TIGR00187">
    <property type="entry name" value="ribE"/>
    <property type="match status" value="1"/>
</dbReference>
<evidence type="ECO:0000256" key="8">
    <source>
        <dbReference type="ARBA" id="ARBA00022737"/>
    </source>
</evidence>
<dbReference type="GO" id="GO:0009231">
    <property type="term" value="P:riboflavin biosynthetic process"/>
    <property type="evidence" value="ECO:0007669"/>
    <property type="project" value="UniProtKB-KW"/>
</dbReference>
<dbReference type="EMBL" id="UOYP01000200">
    <property type="protein sequence ID" value="VAY88090.1"/>
    <property type="molecule type" value="Genomic_DNA"/>
</dbReference>
<dbReference type="FunFam" id="2.40.30.20:FF:000004">
    <property type="entry name" value="Riboflavin synthase, alpha subunit"/>
    <property type="match status" value="1"/>
</dbReference>
<comment type="catalytic activity">
    <reaction evidence="1">
        <text>2 6,7-dimethyl-8-(1-D-ribityl)lumazine + H(+) = 5-amino-6-(D-ribitylamino)uracil + riboflavin</text>
        <dbReference type="Rhea" id="RHEA:20772"/>
        <dbReference type="ChEBI" id="CHEBI:15378"/>
        <dbReference type="ChEBI" id="CHEBI:15934"/>
        <dbReference type="ChEBI" id="CHEBI:57986"/>
        <dbReference type="ChEBI" id="CHEBI:58201"/>
        <dbReference type="EC" id="2.5.1.9"/>
    </reaction>
</comment>
<evidence type="ECO:0000256" key="4">
    <source>
        <dbReference type="ARBA" id="ARBA00012827"/>
    </source>
</evidence>
<keyword evidence="6" id="KW-0686">Riboflavin biosynthesis</keyword>
<dbReference type="InterPro" id="IPR017938">
    <property type="entry name" value="Riboflavin_synthase-like_b-brl"/>
</dbReference>
<name>A0A3P3ZNH6_9ZZZZ</name>
<dbReference type="AlphaFoldDB" id="A0A3P3ZNH6"/>
<protein>
    <recommendedName>
        <fullName evidence="5">Riboflavin synthase</fullName>
        <ecNumber evidence="4">2.5.1.9</ecNumber>
    </recommendedName>
</protein>
<dbReference type="InterPro" id="IPR026017">
    <property type="entry name" value="Lumazine-bd_dom"/>
</dbReference>
<evidence type="ECO:0000256" key="2">
    <source>
        <dbReference type="ARBA" id="ARBA00002803"/>
    </source>
</evidence>
<sequence>MFTGIVQAVGRIVSMEPLEEGMRMTFDTATLSLEGVDLGGSIAVNGVCLTVIALGAQSFSAEVSRVTLEGTTGWVLGRRINLERALRLSDALGGHLVTGHVDGVGRVRSFTPCGESVTLQVEAPGDLPRYIATKGSVTVQGVSLTVNAVEGALFTVNLIPHTQQVTTLGGLVEGAGVNLEVDLLARYAERARQWSDDKGTGTPPLE</sequence>
<dbReference type="Gene3D" id="2.40.30.20">
    <property type="match status" value="2"/>
</dbReference>
<feature type="domain" description="Lumazine-binding" evidence="9">
    <location>
        <begin position="1"/>
        <end position="95"/>
    </location>
</feature>
<dbReference type="GO" id="GO:0004746">
    <property type="term" value="F:riboflavin synthase activity"/>
    <property type="evidence" value="ECO:0007669"/>
    <property type="project" value="UniProtKB-EC"/>
</dbReference>
<dbReference type="PANTHER" id="PTHR21098">
    <property type="entry name" value="RIBOFLAVIN SYNTHASE ALPHA CHAIN"/>
    <property type="match status" value="1"/>
</dbReference>
<keyword evidence="8" id="KW-0677">Repeat</keyword>